<dbReference type="InterPro" id="IPR000725">
    <property type="entry name" value="Olfact_rcpt"/>
</dbReference>
<name>A0ABN9M5Q8_9NEOB</name>
<feature type="transmembrane region" description="Helical" evidence="8">
    <location>
        <begin position="142"/>
        <end position="167"/>
    </location>
</feature>
<evidence type="ECO:0000256" key="1">
    <source>
        <dbReference type="ARBA" id="ARBA00004141"/>
    </source>
</evidence>
<keyword evidence="2" id="KW-0716">Sensory transduction</keyword>
<proteinExistence type="predicted"/>
<feature type="transmembrane region" description="Helical" evidence="8">
    <location>
        <begin position="42"/>
        <end position="62"/>
    </location>
</feature>
<accession>A0ABN9M5Q8</accession>
<gene>
    <name evidence="10" type="ORF">RIMI_LOCUS15682660</name>
</gene>
<dbReference type="EMBL" id="CAUEEQ010042572">
    <property type="protein sequence ID" value="CAJ0956843.1"/>
    <property type="molecule type" value="Genomic_DNA"/>
</dbReference>
<keyword evidence="6 8" id="KW-0472">Membrane</keyword>
<dbReference type="Pfam" id="PF13853">
    <property type="entry name" value="7tm_4"/>
    <property type="match status" value="1"/>
</dbReference>
<dbReference type="InterPro" id="IPR017452">
    <property type="entry name" value="GPCR_Rhodpsn_7TM"/>
</dbReference>
<evidence type="ECO:0000256" key="4">
    <source>
        <dbReference type="ARBA" id="ARBA00022725"/>
    </source>
</evidence>
<evidence type="ECO:0000256" key="6">
    <source>
        <dbReference type="ARBA" id="ARBA00023136"/>
    </source>
</evidence>
<reference evidence="10" key="1">
    <citation type="submission" date="2023-07" db="EMBL/GenBank/DDBJ databases">
        <authorList>
            <person name="Stuckert A."/>
        </authorList>
    </citation>
    <scope>NUCLEOTIDE SEQUENCE</scope>
</reference>
<feature type="transmembrane region" description="Helical" evidence="8">
    <location>
        <begin position="83"/>
        <end position="108"/>
    </location>
</feature>
<evidence type="ECO:0000256" key="5">
    <source>
        <dbReference type="ARBA" id="ARBA00022989"/>
    </source>
</evidence>
<keyword evidence="5 8" id="KW-1133">Transmembrane helix</keyword>
<feature type="transmembrane region" description="Helical" evidence="8">
    <location>
        <begin position="216"/>
        <end position="237"/>
    </location>
</feature>
<dbReference type="PANTHER" id="PTHR26450:SF429">
    <property type="entry name" value="OLFACTORY RECEPTOR"/>
    <property type="match status" value="1"/>
</dbReference>
<evidence type="ECO:0000259" key="9">
    <source>
        <dbReference type="PROSITE" id="PS50262"/>
    </source>
</evidence>
<evidence type="ECO:0000256" key="3">
    <source>
        <dbReference type="ARBA" id="ARBA00022692"/>
    </source>
</evidence>
<dbReference type="PRINTS" id="PR00245">
    <property type="entry name" value="OLFACTORYR"/>
</dbReference>
<keyword evidence="11" id="KW-1185">Reference proteome</keyword>
<dbReference type="SUPFAM" id="SSF81321">
    <property type="entry name" value="Family A G protein-coupled receptor-like"/>
    <property type="match status" value="1"/>
</dbReference>
<evidence type="ECO:0000313" key="10">
    <source>
        <dbReference type="EMBL" id="CAJ0956843.1"/>
    </source>
</evidence>
<dbReference type="InterPro" id="IPR050402">
    <property type="entry name" value="OR51/52/56-like"/>
</dbReference>
<evidence type="ECO:0000256" key="8">
    <source>
        <dbReference type="SAM" id="Phobius"/>
    </source>
</evidence>
<organism evidence="10 11">
    <name type="scientific">Ranitomeya imitator</name>
    <name type="common">mimic poison frog</name>
    <dbReference type="NCBI Taxonomy" id="111125"/>
    <lineage>
        <taxon>Eukaryota</taxon>
        <taxon>Metazoa</taxon>
        <taxon>Chordata</taxon>
        <taxon>Craniata</taxon>
        <taxon>Vertebrata</taxon>
        <taxon>Euteleostomi</taxon>
        <taxon>Amphibia</taxon>
        <taxon>Batrachia</taxon>
        <taxon>Anura</taxon>
        <taxon>Neobatrachia</taxon>
        <taxon>Hyloidea</taxon>
        <taxon>Dendrobatidae</taxon>
        <taxon>Dendrobatinae</taxon>
        <taxon>Ranitomeya</taxon>
    </lineage>
</organism>
<dbReference type="InterPro" id="IPR000276">
    <property type="entry name" value="GPCR_Rhodpsn"/>
</dbReference>
<dbReference type="PROSITE" id="PS00237">
    <property type="entry name" value="G_PROTEIN_RECEP_F1_1"/>
    <property type="match status" value="1"/>
</dbReference>
<keyword evidence="7" id="KW-0807">Transducer</keyword>
<dbReference type="Gene3D" id="1.20.1070.10">
    <property type="entry name" value="Rhodopsin 7-helix transmembrane proteins"/>
    <property type="match status" value="1"/>
</dbReference>
<evidence type="ECO:0000313" key="11">
    <source>
        <dbReference type="Proteomes" id="UP001176940"/>
    </source>
</evidence>
<evidence type="ECO:0000256" key="7">
    <source>
        <dbReference type="ARBA" id="ARBA00023224"/>
    </source>
</evidence>
<comment type="caution">
    <text evidence="10">The sequence shown here is derived from an EMBL/GenBank/DDBJ whole genome shotgun (WGS) entry which is preliminary data.</text>
</comment>
<feature type="transmembrane region" description="Helical" evidence="8">
    <location>
        <begin position="179"/>
        <end position="204"/>
    </location>
</feature>
<dbReference type="Proteomes" id="UP001176940">
    <property type="component" value="Unassembled WGS sequence"/>
</dbReference>
<feature type="domain" description="G-protein coupled receptors family 1 profile" evidence="9">
    <location>
        <begin position="1"/>
        <end position="234"/>
    </location>
</feature>
<dbReference type="PROSITE" id="PS50262">
    <property type="entry name" value="G_PROTEIN_RECEP_F1_2"/>
    <property type="match status" value="1"/>
</dbReference>
<evidence type="ECO:0000256" key="2">
    <source>
        <dbReference type="ARBA" id="ARBA00022606"/>
    </source>
</evidence>
<keyword evidence="3 8" id="KW-0812">Transmembrane</keyword>
<dbReference type="PANTHER" id="PTHR26450">
    <property type="entry name" value="OLFACTORY RECEPTOR 56B1-RELATED"/>
    <property type="match status" value="1"/>
</dbReference>
<comment type="subcellular location">
    <subcellularLocation>
        <location evidence="1">Membrane</location>
        <topology evidence="1">Multi-pass membrane protein</topology>
    </subcellularLocation>
</comment>
<sequence length="277" mass="31214">MYILISILFSVNISCTTSIIPKLLLGLAFNMNEITLAGCLMQMFYIYFMAIFESAVILSMALDRFVAICRPLRYNDIMTNQTLIYLVTFGITRSALFVSPMVILASYVQYCKSNIIMNFVCENMGLLSLACGSTTKQEIVGLLVRIFITVLDSGLLLLSYSSILYTAMKVISGKARHKALNTCGTHLLVAMFLYTCALVSSIVYRMQSLISYDVQNLFNAIYLMIPATINPFIYGLGVKEIRNSLTRSWKKRGSLVFSSKHDQKKKTFVLRVMSEEK</sequence>
<protein>
    <recommendedName>
        <fullName evidence="9">G-protein coupled receptors family 1 profile domain-containing protein</fullName>
    </recommendedName>
</protein>
<keyword evidence="4" id="KW-0552">Olfaction</keyword>